<evidence type="ECO:0000259" key="2">
    <source>
        <dbReference type="Pfam" id="PF08212"/>
    </source>
</evidence>
<keyword evidence="1" id="KW-0472">Membrane</keyword>
<protein>
    <recommendedName>
        <fullName evidence="2">Lipocalin/cytosolic fatty-acid binding domain-containing protein</fullName>
    </recommendedName>
</protein>
<accession>A0ABQ3IY73</accession>
<sequence length="185" mass="20142">MGVDHQDKGDKAMRRRQILTMAGAAALTASLTACVGGGAGVEFHRGKSRPLSSTTRFDASRFAGRWEIRGEFVYPGEKPSYGAVNLTHSNGKITAMDVYGPSGLLERYPTKQPAPGRITVGTPPFDTQYWVLWVDADYRTAAIGTPSGSFGWIIDRSRSGGEDRIKAARDVLGFNGYNLSRLQIR</sequence>
<feature type="transmembrane region" description="Helical" evidence="1">
    <location>
        <begin position="18"/>
        <end position="41"/>
    </location>
</feature>
<keyword evidence="1" id="KW-0812">Transmembrane</keyword>
<feature type="domain" description="Lipocalin/cytosolic fatty-acid binding" evidence="2">
    <location>
        <begin position="122"/>
        <end position="183"/>
    </location>
</feature>
<keyword evidence="4" id="KW-1185">Reference proteome</keyword>
<dbReference type="Pfam" id="PF08212">
    <property type="entry name" value="Lipocalin_2"/>
    <property type="match status" value="1"/>
</dbReference>
<dbReference type="SUPFAM" id="SSF50814">
    <property type="entry name" value="Lipocalins"/>
    <property type="match status" value="1"/>
</dbReference>
<dbReference type="InterPro" id="IPR012674">
    <property type="entry name" value="Calycin"/>
</dbReference>
<organism evidence="3 4">
    <name type="scientific">Aliiroseovarius zhejiangensis</name>
    <dbReference type="NCBI Taxonomy" id="1632025"/>
    <lineage>
        <taxon>Bacteria</taxon>
        <taxon>Pseudomonadati</taxon>
        <taxon>Pseudomonadota</taxon>
        <taxon>Alphaproteobacteria</taxon>
        <taxon>Rhodobacterales</taxon>
        <taxon>Paracoccaceae</taxon>
        <taxon>Aliiroseovarius</taxon>
    </lineage>
</organism>
<dbReference type="Gene3D" id="2.40.128.20">
    <property type="match status" value="1"/>
</dbReference>
<comment type="caution">
    <text evidence="3">The sequence shown here is derived from an EMBL/GenBank/DDBJ whole genome shotgun (WGS) entry which is preliminary data.</text>
</comment>
<keyword evidence="1" id="KW-1133">Transmembrane helix</keyword>
<dbReference type="Proteomes" id="UP000609802">
    <property type="component" value="Unassembled WGS sequence"/>
</dbReference>
<gene>
    <name evidence="3" type="ORF">GCM10016455_12140</name>
</gene>
<reference evidence="4" key="1">
    <citation type="journal article" date="2019" name="Int. J. Syst. Evol. Microbiol.">
        <title>The Global Catalogue of Microorganisms (GCM) 10K type strain sequencing project: providing services to taxonomists for standard genome sequencing and annotation.</title>
        <authorList>
            <consortium name="The Broad Institute Genomics Platform"/>
            <consortium name="The Broad Institute Genome Sequencing Center for Infectious Disease"/>
            <person name="Wu L."/>
            <person name="Ma J."/>
        </authorList>
    </citation>
    <scope>NUCLEOTIDE SEQUENCE [LARGE SCALE GENOMIC DNA]</scope>
    <source>
        <strain evidence="4">KCTC 42443</strain>
    </source>
</reference>
<evidence type="ECO:0000313" key="4">
    <source>
        <dbReference type="Proteomes" id="UP000609802"/>
    </source>
</evidence>
<evidence type="ECO:0000313" key="3">
    <source>
        <dbReference type="EMBL" id="GHE93532.1"/>
    </source>
</evidence>
<name>A0ABQ3IY73_9RHOB</name>
<proteinExistence type="predicted"/>
<dbReference type="InterPro" id="IPR000566">
    <property type="entry name" value="Lipocln_cytosolic_FA-bd_dom"/>
</dbReference>
<evidence type="ECO:0000256" key="1">
    <source>
        <dbReference type="SAM" id="Phobius"/>
    </source>
</evidence>
<dbReference type="EMBL" id="BNCH01000002">
    <property type="protein sequence ID" value="GHE93532.1"/>
    <property type="molecule type" value="Genomic_DNA"/>
</dbReference>